<accession>A0ABR0JWA8</accession>
<feature type="region of interest" description="Disordered" evidence="1">
    <location>
        <begin position="46"/>
        <end position="67"/>
    </location>
</feature>
<feature type="region of interest" description="Disordered" evidence="1">
    <location>
        <begin position="152"/>
        <end position="211"/>
    </location>
</feature>
<reference evidence="2 3" key="1">
    <citation type="submission" date="2023-08" db="EMBL/GenBank/DDBJ databases">
        <title>Black Yeasts Isolated from many extreme environments.</title>
        <authorList>
            <person name="Coleine C."/>
            <person name="Stajich J.E."/>
            <person name="Selbmann L."/>
        </authorList>
    </citation>
    <scope>NUCLEOTIDE SEQUENCE [LARGE SCALE GENOMIC DNA]</scope>
    <source>
        <strain evidence="2 3">CCFEE 5885</strain>
    </source>
</reference>
<sequence length="211" mass="24238">MSAEIERVFSSTKKLLTPDHNALSTESLEVYELLRNWWRGDIILQRKGDGSPYDSDSEDDGEDDRGEGKAELNLQARRLRSDALALNAQQVGGKKSGFYYDDLWNMKYLKGVAWEELMAGIVEERREAEGKRDEERRTIAAKTQAYVEGVGQGKKLEGMRKKRKMKAQDCEDGADVQRVRRQHEITQDRRDKTKPTQSFDPEVEKVLSQII</sequence>
<dbReference type="EMBL" id="JAVRRG010000283">
    <property type="protein sequence ID" value="KAK5074501.1"/>
    <property type="molecule type" value="Genomic_DNA"/>
</dbReference>
<organism evidence="2 3">
    <name type="scientific">Lithohypha guttulata</name>
    <dbReference type="NCBI Taxonomy" id="1690604"/>
    <lineage>
        <taxon>Eukaryota</taxon>
        <taxon>Fungi</taxon>
        <taxon>Dikarya</taxon>
        <taxon>Ascomycota</taxon>
        <taxon>Pezizomycotina</taxon>
        <taxon>Eurotiomycetes</taxon>
        <taxon>Chaetothyriomycetidae</taxon>
        <taxon>Chaetothyriales</taxon>
        <taxon>Trichomeriaceae</taxon>
        <taxon>Lithohypha</taxon>
    </lineage>
</organism>
<feature type="compositionally biased region" description="Basic and acidic residues" evidence="1">
    <location>
        <begin position="175"/>
        <end position="194"/>
    </location>
</feature>
<feature type="compositionally biased region" description="Acidic residues" evidence="1">
    <location>
        <begin position="55"/>
        <end position="65"/>
    </location>
</feature>
<dbReference type="PANTHER" id="PTHR12311">
    <property type="entry name" value="ACTIVATOR OF BASAL TRANSCRIPTION 1"/>
    <property type="match status" value="1"/>
</dbReference>
<protein>
    <submittedName>
        <fullName evidence="2">RNA-binding ATPase activator esf2</fullName>
    </submittedName>
</protein>
<evidence type="ECO:0000256" key="1">
    <source>
        <dbReference type="SAM" id="MobiDB-lite"/>
    </source>
</evidence>
<gene>
    <name evidence="2" type="primary">ESF2_2</name>
    <name evidence="2" type="ORF">LTR24_010165</name>
</gene>
<keyword evidence="3" id="KW-1185">Reference proteome</keyword>
<evidence type="ECO:0000313" key="2">
    <source>
        <dbReference type="EMBL" id="KAK5074501.1"/>
    </source>
</evidence>
<dbReference type="PANTHER" id="PTHR12311:SF7">
    <property type="entry name" value="ACTIVATOR OF BASAL TRANSCRIPTION 1"/>
    <property type="match status" value="1"/>
</dbReference>
<proteinExistence type="predicted"/>
<evidence type="ECO:0000313" key="3">
    <source>
        <dbReference type="Proteomes" id="UP001345013"/>
    </source>
</evidence>
<comment type="caution">
    <text evidence="2">The sequence shown here is derived from an EMBL/GenBank/DDBJ whole genome shotgun (WGS) entry which is preliminary data.</text>
</comment>
<dbReference type="Proteomes" id="UP001345013">
    <property type="component" value="Unassembled WGS sequence"/>
</dbReference>
<name>A0ABR0JWA8_9EURO</name>
<dbReference type="InterPro" id="IPR039119">
    <property type="entry name" value="ABT1/Esf2"/>
</dbReference>